<dbReference type="Proteomes" id="UP000238701">
    <property type="component" value="Unassembled WGS sequence"/>
</dbReference>
<feature type="signal peptide" evidence="1">
    <location>
        <begin position="1"/>
        <end position="18"/>
    </location>
</feature>
<dbReference type="PROSITE" id="PS51257">
    <property type="entry name" value="PROKAR_LIPOPROTEIN"/>
    <property type="match status" value="1"/>
</dbReference>
<evidence type="ECO:0000313" key="2">
    <source>
        <dbReference type="EMBL" id="SPF32668.1"/>
    </source>
</evidence>
<reference evidence="3" key="1">
    <citation type="submission" date="2018-02" db="EMBL/GenBank/DDBJ databases">
        <authorList>
            <person name="Hausmann B."/>
        </authorList>
    </citation>
    <scope>NUCLEOTIDE SEQUENCE [LARGE SCALE GENOMIC DNA]</scope>
    <source>
        <strain evidence="3">Peat soil MAG SbA1</strain>
    </source>
</reference>
<gene>
    <name evidence="2" type="ORF">SBA1_1090003</name>
</gene>
<proteinExistence type="predicted"/>
<organism evidence="2 3">
    <name type="scientific">Candidatus Sulfotelmatobacter kueseliae</name>
    <dbReference type="NCBI Taxonomy" id="2042962"/>
    <lineage>
        <taxon>Bacteria</taxon>
        <taxon>Pseudomonadati</taxon>
        <taxon>Acidobacteriota</taxon>
        <taxon>Terriglobia</taxon>
        <taxon>Terriglobales</taxon>
        <taxon>Candidatus Korobacteraceae</taxon>
        <taxon>Candidatus Sulfotelmatobacter</taxon>
    </lineage>
</organism>
<sequence>MMRSFVLLLAFICLGLLAATIISCGSTSGGKNCTGGPYNVAGNWQITVNPDGVGSVSGWGAIDPSGLAVFFEATGDTVELPTITGACYFSGNMTAYAEPGSVTAGGTTVVTDPAEGNVNSSTAITGKFTGKSPNPSGSFSISSFSPLSPAATAFTGAMTGVSKDLAAAVLLEVTFAQIGSGSSMSFSSTNLSSCAVTGTFTQAGTSNVFDVAMNFTGSGPGCPASGSVTGIGFESNTDYLGLSNGASGPHLYADLVQPSSSAFVIEFHQ</sequence>
<dbReference type="AlphaFoldDB" id="A0A2U3JZ82"/>
<keyword evidence="1" id="KW-0732">Signal</keyword>
<protein>
    <submittedName>
        <fullName evidence="2">Uncharacterized protein</fullName>
    </submittedName>
</protein>
<dbReference type="EMBL" id="OMOD01000012">
    <property type="protein sequence ID" value="SPF32668.1"/>
    <property type="molecule type" value="Genomic_DNA"/>
</dbReference>
<evidence type="ECO:0000256" key="1">
    <source>
        <dbReference type="SAM" id="SignalP"/>
    </source>
</evidence>
<accession>A0A2U3JZ82</accession>
<evidence type="ECO:0000313" key="3">
    <source>
        <dbReference type="Proteomes" id="UP000238701"/>
    </source>
</evidence>
<name>A0A2U3JZ82_9BACT</name>
<feature type="chain" id="PRO_5015707082" evidence="1">
    <location>
        <begin position="19"/>
        <end position="269"/>
    </location>
</feature>